<dbReference type="HOGENOM" id="CLU_2740922_0_0_1"/>
<dbReference type="Proteomes" id="UP000054166">
    <property type="component" value="Unassembled WGS sequence"/>
</dbReference>
<evidence type="ECO:0000313" key="1">
    <source>
        <dbReference type="EMBL" id="KIM71272.1"/>
    </source>
</evidence>
<proteinExistence type="predicted"/>
<dbReference type="EMBL" id="KN833375">
    <property type="protein sequence ID" value="KIM71272.1"/>
    <property type="molecule type" value="Genomic_DNA"/>
</dbReference>
<dbReference type="EMBL" id="KN832995">
    <property type="protein sequence ID" value="KIM82240.1"/>
    <property type="molecule type" value="Genomic_DNA"/>
</dbReference>
<evidence type="ECO:0000313" key="2">
    <source>
        <dbReference type="EMBL" id="KIM82240.1"/>
    </source>
</evidence>
<reference evidence="1 3" key="1">
    <citation type="submission" date="2014-04" db="EMBL/GenBank/DDBJ databases">
        <authorList>
            <consortium name="DOE Joint Genome Institute"/>
            <person name="Kuo A."/>
            <person name="Tarkka M."/>
            <person name="Buscot F."/>
            <person name="Kohler A."/>
            <person name="Nagy L.G."/>
            <person name="Floudas D."/>
            <person name="Copeland A."/>
            <person name="Barry K.W."/>
            <person name="Cichocki N."/>
            <person name="Veneault-Fourrey C."/>
            <person name="LaButti K."/>
            <person name="Lindquist E.A."/>
            <person name="Lipzen A."/>
            <person name="Lundell T."/>
            <person name="Morin E."/>
            <person name="Murat C."/>
            <person name="Sun H."/>
            <person name="Tunlid A."/>
            <person name="Henrissat B."/>
            <person name="Grigoriev I.V."/>
            <person name="Hibbett D.S."/>
            <person name="Martin F."/>
            <person name="Nordberg H.P."/>
            <person name="Cantor M.N."/>
            <person name="Hua S.X."/>
        </authorList>
    </citation>
    <scope>NUCLEOTIDE SEQUENCE [LARGE SCALE GENOMIC DNA]</scope>
    <source>
        <strain evidence="1 3">F 1598</strain>
    </source>
</reference>
<protein>
    <submittedName>
        <fullName evidence="1">Uncharacterized protein</fullName>
    </submittedName>
</protein>
<sequence length="71" mass="7790">MGVGLRALARLSGITNTGSVEVQYADLTWSFPGHARTKVYSLENQVEALRRSKNGHGFAVESKDEGTRLVR</sequence>
<evidence type="ECO:0000313" key="3">
    <source>
        <dbReference type="Proteomes" id="UP000054166"/>
    </source>
</evidence>
<keyword evidence="3" id="KW-1185">Reference proteome</keyword>
<reference evidence="3" key="2">
    <citation type="submission" date="2015-01" db="EMBL/GenBank/DDBJ databases">
        <title>Evolutionary Origins and Diversification of the Mycorrhizal Mutualists.</title>
        <authorList>
            <consortium name="DOE Joint Genome Institute"/>
            <consortium name="Mycorrhizal Genomics Consortium"/>
            <person name="Kohler A."/>
            <person name="Kuo A."/>
            <person name="Nagy L.G."/>
            <person name="Floudas D."/>
            <person name="Copeland A."/>
            <person name="Barry K.W."/>
            <person name="Cichocki N."/>
            <person name="Veneault-Fourrey C."/>
            <person name="LaButti K."/>
            <person name="Lindquist E.A."/>
            <person name="Lipzen A."/>
            <person name="Lundell T."/>
            <person name="Morin E."/>
            <person name="Murat C."/>
            <person name="Riley R."/>
            <person name="Ohm R."/>
            <person name="Sun H."/>
            <person name="Tunlid A."/>
            <person name="Henrissat B."/>
            <person name="Grigoriev I.V."/>
            <person name="Hibbett D.S."/>
            <person name="Martin F."/>
        </authorList>
    </citation>
    <scope>NUCLEOTIDE SEQUENCE [LARGE SCALE GENOMIC DNA]</scope>
    <source>
        <strain evidence="3">F 1598</strain>
    </source>
</reference>
<accession>A0A0C3B207</accession>
<organism evidence="1 3">
    <name type="scientific">Piloderma croceum (strain F 1598)</name>
    <dbReference type="NCBI Taxonomy" id="765440"/>
    <lineage>
        <taxon>Eukaryota</taxon>
        <taxon>Fungi</taxon>
        <taxon>Dikarya</taxon>
        <taxon>Basidiomycota</taxon>
        <taxon>Agaricomycotina</taxon>
        <taxon>Agaricomycetes</taxon>
        <taxon>Agaricomycetidae</taxon>
        <taxon>Atheliales</taxon>
        <taxon>Atheliaceae</taxon>
        <taxon>Piloderma</taxon>
    </lineage>
</organism>
<gene>
    <name evidence="2" type="ORF">PILCRDRAFT_820625</name>
    <name evidence="1" type="ORF">PILCRDRAFT_830460</name>
</gene>
<name>A0A0C3B207_PILCF</name>
<reference evidence="1" key="3">
    <citation type="submission" date="2015-02" db="EMBL/GenBank/DDBJ databases">
        <title>Evolutionary Origins and Diversification of the Mycorrhizal Mutualists.</title>
        <authorList>
            <consortium name="DOE Joint Genome Institute"/>
            <consortium name="Mycorrhizal Genomics Consortium"/>
            <person name="Kohler A."/>
            <person name="Kuo A."/>
            <person name="Nagy L.G."/>
            <person name="Floudas D."/>
            <person name="Copeland A."/>
            <person name="Barry K.W."/>
            <person name="Cichocki N."/>
            <person name="Veneault-Fourrey C."/>
            <person name="LaButti K."/>
            <person name="Lindquist E.A."/>
            <person name="Lipzen A."/>
            <person name="Lundell T."/>
            <person name="Morin E."/>
            <person name="Murat C."/>
            <person name="Riley R."/>
            <person name="Ohm R."/>
            <person name="Sun H."/>
            <person name="Tunlid A."/>
            <person name="Henrissat B."/>
            <person name="Grigoriev I.V."/>
            <person name="Hibbett D.S."/>
            <person name="Martin F."/>
        </authorList>
    </citation>
    <scope>NUCLEOTIDE SEQUENCE</scope>
    <source>
        <strain evidence="1 3">F 1598</strain>
    </source>
</reference>
<dbReference type="AlphaFoldDB" id="A0A0C3B207"/>